<dbReference type="InterPro" id="IPR036162">
    <property type="entry name" value="Resolvase-like_N_sf"/>
</dbReference>
<name>A0ABY4JBI2_9BACT</name>
<dbReference type="EMBL" id="CP095848">
    <property type="protein sequence ID" value="UPL50185.1"/>
    <property type="molecule type" value="Genomic_DNA"/>
</dbReference>
<dbReference type="PROSITE" id="PS51737">
    <property type="entry name" value="RECOMBINASE_DNA_BIND"/>
    <property type="match status" value="1"/>
</dbReference>
<evidence type="ECO:0000313" key="7">
    <source>
        <dbReference type="Proteomes" id="UP000829647"/>
    </source>
</evidence>
<dbReference type="InterPro" id="IPR011109">
    <property type="entry name" value="DNA_bind_recombinase_dom"/>
</dbReference>
<dbReference type="Proteomes" id="UP000829647">
    <property type="component" value="Chromosome"/>
</dbReference>
<keyword evidence="1" id="KW-0238">DNA-binding</keyword>
<dbReference type="PROSITE" id="PS51736">
    <property type="entry name" value="RECOMBINASES_3"/>
    <property type="match status" value="1"/>
</dbReference>
<accession>A0ABY4JBI2</accession>
<keyword evidence="2" id="KW-0233">DNA recombination</keyword>
<feature type="domain" description="Resolvase/invertase-type recombinase catalytic" evidence="4">
    <location>
        <begin position="36"/>
        <end position="185"/>
    </location>
</feature>
<sequence>MPYSVKLKPPVPMPKNFALQQFGKSSKRVGKSTTNRVVIYTRVSTKEQADTNHSLELQKKRCLEHAIAHNYEVVEHFGGTYESAKDDGRKEFVRMLKFVQQPSNRISRIIVFSYDRFSRTGGEAIALITKLRGEGISVDAVTQQVDATTPEGQLFQSIQLLFGNFDNSLRARRAVAGTKERIRNGYWTARAPMGYTMSKQGNEQIIQVNPTGELLRQVFRMKLEDGLSNTQLLAWLRKRGVKMSKGLLGQTFRNPFYCGYIRHSSLDGAVIEGRHPALITPEQFLQLNRLQKQLENGHAHAKEISPLPLKHHVRCHRCGKPLTGYEVKAKKLWYYKCNTIGCKLNIGARQLHTAYRDLLREYTLLPHLIAPLKALTVTVFTQLNQEGAVEKKAVETSLKQAQNKLEKMENRYALGELDQAIYQKYSRKLIAEELEPLQATYQSLGSNLSNLENYTDFAVEMAANLLIMWEKSDLITRQKLQHMVHPNGIAFAPEIGLYRTGRQNTILAVISSLSDTNIQQKTGPTTIKRAKSGLVGPTGIEPVTC</sequence>
<dbReference type="Gene3D" id="3.40.50.1390">
    <property type="entry name" value="Resolvase, N-terminal catalytic domain"/>
    <property type="match status" value="1"/>
</dbReference>
<evidence type="ECO:0000259" key="4">
    <source>
        <dbReference type="PROSITE" id="PS51736"/>
    </source>
</evidence>
<dbReference type="InterPro" id="IPR006119">
    <property type="entry name" value="Resolv_N"/>
</dbReference>
<feature type="domain" description="Recombinase" evidence="5">
    <location>
        <begin position="192"/>
        <end position="297"/>
    </location>
</feature>
<dbReference type="PANTHER" id="PTHR30461:SF2">
    <property type="entry name" value="SERINE RECOMBINASE PINE-RELATED"/>
    <property type="match status" value="1"/>
</dbReference>
<evidence type="ECO:0000256" key="3">
    <source>
        <dbReference type="SAM" id="Coils"/>
    </source>
</evidence>
<evidence type="ECO:0000313" key="6">
    <source>
        <dbReference type="EMBL" id="UPL50185.1"/>
    </source>
</evidence>
<keyword evidence="7" id="KW-1185">Reference proteome</keyword>
<dbReference type="SUPFAM" id="SSF53041">
    <property type="entry name" value="Resolvase-like"/>
    <property type="match status" value="1"/>
</dbReference>
<reference evidence="6 7" key="1">
    <citation type="submission" date="2022-04" db="EMBL/GenBank/DDBJ databases">
        <title>Hymenobacter sp. isolated from the air.</title>
        <authorList>
            <person name="Won M."/>
            <person name="Lee C.-M."/>
            <person name="Woen H.-Y."/>
            <person name="Kwon S.-W."/>
        </authorList>
    </citation>
    <scope>NUCLEOTIDE SEQUENCE [LARGE SCALE GENOMIC DNA]</scope>
    <source>
        <strain evidence="7">5516 S-25</strain>
    </source>
</reference>
<dbReference type="PANTHER" id="PTHR30461">
    <property type="entry name" value="DNA-INVERTASE FROM LAMBDOID PROPHAGE"/>
    <property type="match status" value="1"/>
</dbReference>
<proteinExistence type="predicted"/>
<organism evidence="6 7">
    <name type="scientific">Hymenobacter sublimis</name>
    <dbReference type="NCBI Taxonomy" id="2933777"/>
    <lineage>
        <taxon>Bacteria</taxon>
        <taxon>Pseudomonadati</taxon>
        <taxon>Bacteroidota</taxon>
        <taxon>Cytophagia</taxon>
        <taxon>Cytophagales</taxon>
        <taxon>Hymenobacteraceae</taxon>
        <taxon>Hymenobacter</taxon>
    </lineage>
</organism>
<dbReference type="CDD" id="cd00338">
    <property type="entry name" value="Ser_Recombinase"/>
    <property type="match status" value="1"/>
</dbReference>
<evidence type="ECO:0000256" key="2">
    <source>
        <dbReference type="ARBA" id="ARBA00023172"/>
    </source>
</evidence>
<dbReference type="Gene3D" id="3.90.1750.20">
    <property type="entry name" value="Putative Large Serine Recombinase, Chain B, Domain 2"/>
    <property type="match status" value="1"/>
</dbReference>
<dbReference type="SMART" id="SM00857">
    <property type="entry name" value="Resolvase"/>
    <property type="match status" value="1"/>
</dbReference>
<evidence type="ECO:0000259" key="5">
    <source>
        <dbReference type="PROSITE" id="PS51737"/>
    </source>
</evidence>
<dbReference type="Pfam" id="PF00239">
    <property type="entry name" value="Resolvase"/>
    <property type="match status" value="1"/>
</dbReference>
<evidence type="ECO:0000256" key="1">
    <source>
        <dbReference type="ARBA" id="ARBA00023125"/>
    </source>
</evidence>
<keyword evidence="3" id="KW-0175">Coiled coil</keyword>
<dbReference type="RefSeq" id="WP_247976225.1">
    <property type="nucleotide sequence ID" value="NZ_CP095848.1"/>
</dbReference>
<dbReference type="InterPro" id="IPR038109">
    <property type="entry name" value="DNA_bind_recomb_sf"/>
</dbReference>
<gene>
    <name evidence="6" type="ORF">MWH26_04575</name>
</gene>
<dbReference type="Pfam" id="PF07508">
    <property type="entry name" value="Recombinase"/>
    <property type="match status" value="1"/>
</dbReference>
<dbReference type="InterPro" id="IPR050639">
    <property type="entry name" value="SSR_resolvase"/>
</dbReference>
<feature type="coiled-coil region" evidence="3">
    <location>
        <begin position="391"/>
        <end position="418"/>
    </location>
</feature>
<protein>
    <submittedName>
        <fullName evidence="6">Recombinase family protein</fullName>
    </submittedName>
</protein>